<name>A0A7J4JK00_9ARCH</name>
<accession>A0A7J4JK00</accession>
<protein>
    <recommendedName>
        <fullName evidence="4">ArsR family transcriptional regulator</fullName>
    </recommendedName>
</protein>
<evidence type="ECO:0000313" key="1">
    <source>
        <dbReference type="EMBL" id="HIH17200.1"/>
    </source>
</evidence>
<gene>
    <name evidence="1" type="ORF">HA252_07405</name>
    <name evidence="2" type="ORF">J4203_03690</name>
</gene>
<reference evidence="2" key="2">
    <citation type="submission" date="2021-03" db="EMBL/GenBank/DDBJ databases">
        <authorList>
            <person name="Jaffe A."/>
        </authorList>
    </citation>
    <scope>NUCLEOTIDE SEQUENCE</scope>
    <source>
        <strain evidence="2">RIFCSPLOWO2_01_FULL_58_19</strain>
    </source>
</reference>
<evidence type="ECO:0000313" key="2">
    <source>
        <dbReference type="EMBL" id="MBS3062951.1"/>
    </source>
</evidence>
<dbReference type="AlphaFoldDB" id="A0A7J4JK00"/>
<sequence length="114" mass="13319">MKQIPNSLFVEFLGDYPLIRVLDFLIENRIFDYSKKDICKYADVSWNTLEDFWDGLEKNGLVTHTRKVGKANMYKLNTANPMANQLIELDKALMKQAMDKLDEHEKVKIVARSH</sequence>
<dbReference type="EMBL" id="JAGVWE010000003">
    <property type="protein sequence ID" value="MBS3062951.1"/>
    <property type="molecule type" value="Genomic_DNA"/>
</dbReference>
<dbReference type="SUPFAM" id="SSF46785">
    <property type="entry name" value="Winged helix' DNA-binding domain"/>
    <property type="match status" value="1"/>
</dbReference>
<reference evidence="3" key="1">
    <citation type="journal article" date="2020" name="bioRxiv">
        <title>A rank-normalized archaeal taxonomy based on genome phylogeny resolves widespread incomplete and uneven classifications.</title>
        <authorList>
            <person name="Rinke C."/>
            <person name="Chuvochina M."/>
            <person name="Mussig A.J."/>
            <person name="Chaumeil P.-A."/>
            <person name="Waite D.W."/>
            <person name="Whitman W.B."/>
            <person name="Parks D.H."/>
            <person name="Hugenholtz P."/>
        </authorList>
    </citation>
    <scope>NUCLEOTIDE SEQUENCE [LARGE SCALE GENOMIC DNA]</scope>
</reference>
<dbReference type="EMBL" id="DUGH01000180">
    <property type="protein sequence ID" value="HIH17200.1"/>
    <property type="molecule type" value="Genomic_DNA"/>
</dbReference>
<comment type="caution">
    <text evidence="1">The sequence shown here is derived from an EMBL/GenBank/DDBJ whole genome shotgun (WGS) entry which is preliminary data.</text>
</comment>
<dbReference type="InterPro" id="IPR036390">
    <property type="entry name" value="WH_DNA-bd_sf"/>
</dbReference>
<reference evidence="2" key="3">
    <citation type="submission" date="2021-05" db="EMBL/GenBank/DDBJ databases">
        <title>Protein family content uncovers lineage relationships and bacterial pathway maintenance mechanisms in DPANN archaea.</title>
        <authorList>
            <person name="Castelle C.J."/>
            <person name="Meheust R."/>
            <person name="Jaffe A.L."/>
            <person name="Seitz K."/>
            <person name="Gong X."/>
            <person name="Baker B.J."/>
            <person name="Banfield J.F."/>
        </authorList>
    </citation>
    <scope>NUCLEOTIDE SEQUENCE</scope>
    <source>
        <strain evidence="2">RIFCSPLOWO2_01_FULL_58_19</strain>
    </source>
</reference>
<proteinExistence type="predicted"/>
<organism evidence="1 3">
    <name type="scientific">Candidatus Iainarchaeum sp</name>
    <dbReference type="NCBI Taxonomy" id="3101447"/>
    <lineage>
        <taxon>Archaea</taxon>
        <taxon>Candidatus Iainarchaeota</taxon>
        <taxon>Candidatus Iainarchaeia</taxon>
        <taxon>Candidatus Iainarchaeales</taxon>
        <taxon>Candidatus Iainarchaeaceae</taxon>
        <taxon>Candidatus Iainarchaeum</taxon>
    </lineage>
</organism>
<dbReference type="Proteomes" id="UP000564964">
    <property type="component" value="Unassembled WGS sequence"/>
</dbReference>
<evidence type="ECO:0008006" key="4">
    <source>
        <dbReference type="Google" id="ProtNLM"/>
    </source>
</evidence>
<dbReference type="Proteomes" id="UP000678237">
    <property type="component" value="Unassembled WGS sequence"/>
</dbReference>
<evidence type="ECO:0000313" key="3">
    <source>
        <dbReference type="Proteomes" id="UP000564964"/>
    </source>
</evidence>